<dbReference type="GO" id="GO:0005886">
    <property type="term" value="C:plasma membrane"/>
    <property type="evidence" value="ECO:0007669"/>
    <property type="project" value="TreeGrafter"/>
</dbReference>
<evidence type="ECO:0000313" key="15">
    <source>
        <dbReference type="Proteomes" id="UP000614216"/>
    </source>
</evidence>
<dbReference type="SUPFAM" id="SSF55874">
    <property type="entry name" value="ATPase domain of HSP90 chaperone/DNA topoisomerase II/histidine kinase"/>
    <property type="match status" value="1"/>
</dbReference>
<keyword evidence="6 11" id="KW-0812">Transmembrane</keyword>
<dbReference type="InterPro" id="IPR036097">
    <property type="entry name" value="HisK_dim/P_sf"/>
</dbReference>
<evidence type="ECO:0000256" key="1">
    <source>
        <dbReference type="ARBA" id="ARBA00000085"/>
    </source>
</evidence>
<evidence type="ECO:0000256" key="3">
    <source>
        <dbReference type="ARBA" id="ARBA00012438"/>
    </source>
</evidence>
<dbReference type="FunFam" id="3.30.565.10:FF:000006">
    <property type="entry name" value="Sensor histidine kinase WalK"/>
    <property type="match status" value="1"/>
</dbReference>
<dbReference type="PANTHER" id="PTHR45436">
    <property type="entry name" value="SENSOR HISTIDINE KINASE YKOH"/>
    <property type="match status" value="1"/>
</dbReference>
<keyword evidence="7" id="KW-0418">Kinase</keyword>
<dbReference type="CDD" id="cd00082">
    <property type="entry name" value="HisKA"/>
    <property type="match status" value="1"/>
</dbReference>
<keyword evidence="4" id="KW-0597">Phosphoprotein</keyword>
<feature type="domain" description="HAMP" evidence="13">
    <location>
        <begin position="188"/>
        <end position="236"/>
    </location>
</feature>
<protein>
    <recommendedName>
        <fullName evidence="3">histidine kinase</fullName>
        <ecNumber evidence="3">2.7.13.3</ecNumber>
    </recommendedName>
</protein>
<evidence type="ECO:0000256" key="2">
    <source>
        <dbReference type="ARBA" id="ARBA00004370"/>
    </source>
</evidence>
<keyword evidence="9" id="KW-0902">Two-component regulatory system</keyword>
<comment type="caution">
    <text evidence="14">The sequence shown here is derived from an EMBL/GenBank/DDBJ whole genome shotgun (WGS) entry which is preliminary data.</text>
</comment>
<keyword evidence="8 11" id="KW-1133">Transmembrane helix</keyword>
<dbReference type="PROSITE" id="PS50109">
    <property type="entry name" value="HIS_KIN"/>
    <property type="match status" value="1"/>
</dbReference>
<evidence type="ECO:0000259" key="13">
    <source>
        <dbReference type="PROSITE" id="PS50885"/>
    </source>
</evidence>
<dbReference type="SMART" id="SM00304">
    <property type="entry name" value="HAMP"/>
    <property type="match status" value="1"/>
</dbReference>
<dbReference type="InterPro" id="IPR050428">
    <property type="entry name" value="TCS_sensor_his_kinase"/>
</dbReference>
<evidence type="ECO:0000256" key="11">
    <source>
        <dbReference type="SAM" id="Phobius"/>
    </source>
</evidence>
<evidence type="ECO:0000256" key="10">
    <source>
        <dbReference type="ARBA" id="ARBA00023136"/>
    </source>
</evidence>
<feature type="transmembrane region" description="Helical" evidence="11">
    <location>
        <begin position="161"/>
        <end position="182"/>
    </location>
</feature>
<comment type="subcellular location">
    <subcellularLocation>
        <location evidence="2">Membrane</location>
    </subcellularLocation>
</comment>
<dbReference type="CDD" id="cd06225">
    <property type="entry name" value="HAMP"/>
    <property type="match status" value="1"/>
</dbReference>
<dbReference type="EMBL" id="JAEUGD010000065">
    <property type="protein sequence ID" value="MBL6448735.1"/>
    <property type="molecule type" value="Genomic_DNA"/>
</dbReference>
<dbReference type="Gene3D" id="6.10.340.10">
    <property type="match status" value="1"/>
</dbReference>
<dbReference type="PROSITE" id="PS50885">
    <property type="entry name" value="HAMP"/>
    <property type="match status" value="1"/>
</dbReference>
<dbReference type="Gene3D" id="1.10.287.130">
    <property type="match status" value="1"/>
</dbReference>
<keyword evidence="5" id="KW-0808">Transferase</keyword>
<dbReference type="InterPro" id="IPR003594">
    <property type="entry name" value="HATPase_dom"/>
</dbReference>
<name>A0A937FZ16_9BACT</name>
<dbReference type="FunFam" id="1.10.287.130:FF:000001">
    <property type="entry name" value="Two-component sensor histidine kinase"/>
    <property type="match status" value="1"/>
</dbReference>
<dbReference type="Pfam" id="PF02518">
    <property type="entry name" value="HATPase_c"/>
    <property type="match status" value="1"/>
</dbReference>
<evidence type="ECO:0000259" key="12">
    <source>
        <dbReference type="PROSITE" id="PS50109"/>
    </source>
</evidence>
<dbReference type="Proteomes" id="UP000614216">
    <property type="component" value="Unassembled WGS sequence"/>
</dbReference>
<accession>A0A937FZ16</accession>
<evidence type="ECO:0000256" key="8">
    <source>
        <dbReference type="ARBA" id="ARBA00022989"/>
    </source>
</evidence>
<dbReference type="PANTHER" id="PTHR45436:SF5">
    <property type="entry name" value="SENSOR HISTIDINE KINASE TRCS"/>
    <property type="match status" value="1"/>
</dbReference>
<dbReference type="SMART" id="SM00388">
    <property type="entry name" value="HisKA"/>
    <property type="match status" value="1"/>
</dbReference>
<dbReference type="InterPro" id="IPR005467">
    <property type="entry name" value="His_kinase_dom"/>
</dbReference>
<dbReference type="PRINTS" id="PR00344">
    <property type="entry name" value="BCTRLSENSOR"/>
</dbReference>
<reference evidence="14" key="1">
    <citation type="submission" date="2021-01" db="EMBL/GenBank/DDBJ databases">
        <title>Fulvivirga kasyanovii gen. nov., sp nov., a novel member of the phylum Bacteroidetes isolated from seawater in a mussel farm.</title>
        <authorList>
            <person name="Zhao L.-H."/>
            <person name="Wang Z.-J."/>
        </authorList>
    </citation>
    <scope>NUCLEOTIDE SEQUENCE</scope>
    <source>
        <strain evidence="14">29W222</strain>
    </source>
</reference>
<dbReference type="SMART" id="SM00387">
    <property type="entry name" value="HATPase_c"/>
    <property type="match status" value="1"/>
</dbReference>
<dbReference type="Gene3D" id="3.30.565.10">
    <property type="entry name" value="Histidine kinase-like ATPase, C-terminal domain"/>
    <property type="match status" value="1"/>
</dbReference>
<proteinExistence type="predicted"/>
<organism evidence="14 15">
    <name type="scientific">Fulvivirga marina</name>
    <dbReference type="NCBI Taxonomy" id="2494733"/>
    <lineage>
        <taxon>Bacteria</taxon>
        <taxon>Pseudomonadati</taxon>
        <taxon>Bacteroidota</taxon>
        <taxon>Cytophagia</taxon>
        <taxon>Cytophagales</taxon>
        <taxon>Fulvivirgaceae</taxon>
        <taxon>Fulvivirga</taxon>
    </lineage>
</organism>
<feature type="transmembrane region" description="Helical" evidence="11">
    <location>
        <begin position="12"/>
        <end position="32"/>
    </location>
</feature>
<evidence type="ECO:0000256" key="5">
    <source>
        <dbReference type="ARBA" id="ARBA00022679"/>
    </source>
</evidence>
<dbReference type="GO" id="GO:0000155">
    <property type="term" value="F:phosphorelay sensor kinase activity"/>
    <property type="evidence" value="ECO:0007669"/>
    <property type="project" value="InterPro"/>
</dbReference>
<dbReference type="SUPFAM" id="SSF158472">
    <property type="entry name" value="HAMP domain-like"/>
    <property type="match status" value="1"/>
</dbReference>
<evidence type="ECO:0000313" key="14">
    <source>
        <dbReference type="EMBL" id="MBL6448735.1"/>
    </source>
</evidence>
<dbReference type="SUPFAM" id="SSF47384">
    <property type="entry name" value="Homodimeric domain of signal transducing histidine kinase"/>
    <property type="match status" value="1"/>
</dbReference>
<dbReference type="AlphaFoldDB" id="A0A937FZ16"/>
<dbReference type="Pfam" id="PF00512">
    <property type="entry name" value="HisKA"/>
    <property type="match status" value="1"/>
</dbReference>
<sequence>MKTTFKNRIALYYMIATAIVVAVLYGVLYITVKGTVYQNLDSTLSYEASKHTKEIQFEEDIIYFINKTEWEEREHREAQVNPVFIQILNEKGELMDKSPNLKEQQLPFYKSMFGEHFDTKLNNRAIRQVQLPVMYQGKTKGYILAAVSLEPASEVLQDLNYILLISYPVVLIGLFFISRFLAGKSIIPVRKITDASRRITQNSLNERVPLPANEDELYDMANSINALLERMENAMQRERQFTSDASHELRTPLSSLRGTLEVLIRKPRTQAEYEEKVKYSLTEIDRMTDILEQLLLLARFYDSRKTHAKGQVVLIALLDEILLRHTSEIEQKGVKIKVNSQVKDIAVHRYYANLILDNVINNAIKYSDHGKEIHISVEKVGNNIVCQVQDYGIGIKKEDMPHLFNPFFRSDALDHKQIAGTGLGLSIAYKAAEAIKATISVESELKKGTKVIIKFPMLT</sequence>
<dbReference type="InterPro" id="IPR003660">
    <property type="entry name" value="HAMP_dom"/>
</dbReference>
<keyword evidence="15" id="KW-1185">Reference proteome</keyword>
<gene>
    <name evidence="14" type="ORF">JMN32_20655</name>
</gene>
<dbReference type="InterPro" id="IPR004358">
    <property type="entry name" value="Sig_transdc_His_kin-like_C"/>
</dbReference>
<dbReference type="RefSeq" id="WP_202858276.1">
    <property type="nucleotide sequence ID" value="NZ_JAEUGD010000065.1"/>
</dbReference>
<evidence type="ECO:0000256" key="7">
    <source>
        <dbReference type="ARBA" id="ARBA00022777"/>
    </source>
</evidence>
<dbReference type="EC" id="2.7.13.3" evidence="3"/>
<evidence type="ECO:0000256" key="4">
    <source>
        <dbReference type="ARBA" id="ARBA00022553"/>
    </source>
</evidence>
<comment type="catalytic activity">
    <reaction evidence="1">
        <text>ATP + protein L-histidine = ADP + protein N-phospho-L-histidine.</text>
        <dbReference type="EC" id="2.7.13.3"/>
    </reaction>
</comment>
<evidence type="ECO:0000256" key="6">
    <source>
        <dbReference type="ARBA" id="ARBA00022692"/>
    </source>
</evidence>
<dbReference type="InterPro" id="IPR036890">
    <property type="entry name" value="HATPase_C_sf"/>
</dbReference>
<dbReference type="InterPro" id="IPR003661">
    <property type="entry name" value="HisK_dim/P_dom"/>
</dbReference>
<dbReference type="Pfam" id="PF00672">
    <property type="entry name" value="HAMP"/>
    <property type="match status" value="1"/>
</dbReference>
<evidence type="ECO:0000256" key="9">
    <source>
        <dbReference type="ARBA" id="ARBA00023012"/>
    </source>
</evidence>
<keyword evidence="10 11" id="KW-0472">Membrane</keyword>
<feature type="domain" description="Histidine kinase" evidence="12">
    <location>
        <begin position="244"/>
        <end position="459"/>
    </location>
</feature>